<evidence type="ECO:0000313" key="1">
    <source>
        <dbReference type="EMBL" id="VAW42497.1"/>
    </source>
</evidence>
<name>A0A3B0VVL6_9ZZZZ</name>
<sequence length="40" mass="4749">MALGENLREVDFQAFAIFAQKHYDNWYARLTGLLSLVNFW</sequence>
<protein>
    <submittedName>
        <fullName evidence="1">Uncharacterized protein</fullName>
    </submittedName>
</protein>
<gene>
    <name evidence="1" type="ORF">MNBD_CHLOROFLEXI01-4069</name>
</gene>
<reference evidence="1" key="1">
    <citation type="submission" date="2018-06" db="EMBL/GenBank/DDBJ databases">
        <authorList>
            <person name="Zhirakovskaya E."/>
        </authorList>
    </citation>
    <scope>NUCLEOTIDE SEQUENCE</scope>
</reference>
<proteinExistence type="predicted"/>
<organism evidence="1">
    <name type="scientific">hydrothermal vent metagenome</name>
    <dbReference type="NCBI Taxonomy" id="652676"/>
    <lineage>
        <taxon>unclassified sequences</taxon>
        <taxon>metagenomes</taxon>
        <taxon>ecological metagenomes</taxon>
    </lineage>
</organism>
<accession>A0A3B0VVL6</accession>
<dbReference type="EMBL" id="UOEU01000929">
    <property type="protein sequence ID" value="VAW42497.1"/>
    <property type="molecule type" value="Genomic_DNA"/>
</dbReference>
<dbReference type="AlphaFoldDB" id="A0A3B0VVL6"/>